<gene>
    <name evidence="2" type="ORF">SLEP1_g14739</name>
</gene>
<name>A0AAV5IK52_9ROSI</name>
<feature type="compositionally biased region" description="Basic residues" evidence="1">
    <location>
        <begin position="228"/>
        <end position="242"/>
    </location>
</feature>
<reference evidence="2 3" key="1">
    <citation type="journal article" date="2021" name="Commun. Biol.">
        <title>The genome of Shorea leprosula (Dipterocarpaceae) highlights the ecological relevance of drought in aseasonal tropical rainforests.</title>
        <authorList>
            <person name="Ng K.K.S."/>
            <person name="Kobayashi M.J."/>
            <person name="Fawcett J.A."/>
            <person name="Hatakeyama M."/>
            <person name="Paape T."/>
            <person name="Ng C.H."/>
            <person name="Ang C.C."/>
            <person name="Tnah L.H."/>
            <person name="Lee C.T."/>
            <person name="Nishiyama T."/>
            <person name="Sese J."/>
            <person name="O'Brien M.J."/>
            <person name="Copetti D."/>
            <person name="Mohd Noor M.I."/>
            <person name="Ong R.C."/>
            <person name="Putra M."/>
            <person name="Sireger I.Z."/>
            <person name="Indrioko S."/>
            <person name="Kosugi Y."/>
            <person name="Izuno A."/>
            <person name="Isagi Y."/>
            <person name="Lee S.L."/>
            <person name="Shimizu K.K."/>
        </authorList>
    </citation>
    <scope>NUCLEOTIDE SEQUENCE [LARGE SCALE GENOMIC DNA]</scope>
    <source>
        <strain evidence="2">214</strain>
    </source>
</reference>
<dbReference type="EMBL" id="BPVZ01000018">
    <property type="protein sequence ID" value="GKV02282.1"/>
    <property type="molecule type" value="Genomic_DNA"/>
</dbReference>
<evidence type="ECO:0000313" key="2">
    <source>
        <dbReference type="EMBL" id="GKV02282.1"/>
    </source>
</evidence>
<feature type="compositionally biased region" description="Basic and acidic residues" evidence="1">
    <location>
        <begin position="207"/>
        <end position="227"/>
    </location>
</feature>
<comment type="caution">
    <text evidence="2">The sequence shown here is derived from an EMBL/GenBank/DDBJ whole genome shotgun (WGS) entry which is preliminary data.</text>
</comment>
<evidence type="ECO:0000256" key="1">
    <source>
        <dbReference type="SAM" id="MobiDB-lite"/>
    </source>
</evidence>
<accession>A0AAV5IK52</accession>
<feature type="region of interest" description="Disordered" evidence="1">
    <location>
        <begin position="96"/>
        <end position="143"/>
    </location>
</feature>
<sequence>MKFDLQILVVSECDVISSEPCAFVGPISRVHGVCHVPGFGFWGVTGVMHGGDSNPASSEDDDDVALKDSQAVGKSTMQERTAICSQERHEEGCSIDAVGDSLTPPKNSNDYKNLNGEDGKQVVDGTKQPSEHSSSSPGWTIEKNNGPILVAQQNSTNLQEFNNIGPDVNVNYDGLSKSTPGCSKSIPKQSTAVVSSLNSLANLENNSKSKADLEQRMEEDSERTSRDARKKQRKKKKSKKIRSCQAVYKDSNPEMAIGVQKMGRGRSSLLKELGEKVPEFYPKDTNSVAGASITDSTIENCKRGFHNKDRVTSALDAWNLIKDMGFAADGNEDEIIKKIELIEQRDINAKKQALESNTVNGGEVRIFHP</sequence>
<dbReference type="AlphaFoldDB" id="A0AAV5IK52"/>
<evidence type="ECO:0000313" key="3">
    <source>
        <dbReference type="Proteomes" id="UP001054252"/>
    </source>
</evidence>
<keyword evidence="3" id="KW-1185">Reference proteome</keyword>
<organism evidence="2 3">
    <name type="scientific">Rubroshorea leprosula</name>
    <dbReference type="NCBI Taxonomy" id="152421"/>
    <lineage>
        <taxon>Eukaryota</taxon>
        <taxon>Viridiplantae</taxon>
        <taxon>Streptophyta</taxon>
        <taxon>Embryophyta</taxon>
        <taxon>Tracheophyta</taxon>
        <taxon>Spermatophyta</taxon>
        <taxon>Magnoliopsida</taxon>
        <taxon>eudicotyledons</taxon>
        <taxon>Gunneridae</taxon>
        <taxon>Pentapetalae</taxon>
        <taxon>rosids</taxon>
        <taxon>malvids</taxon>
        <taxon>Malvales</taxon>
        <taxon>Dipterocarpaceae</taxon>
        <taxon>Rubroshorea</taxon>
    </lineage>
</organism>
<dbReference type="Proteomes" id="UP001054252">
    <property type="component" value="Unassembled WGS sequence"/>
</dbReference>
<proteinExistence type="predicted"/>
<protein>
    <submittedName>
        <fullName evidence="2">Uncharacterized protein</fullName>
    </submittedName>
</protein>
<feature type="region of interest" description="Disordered" evidence="1">
    <location>
        <begin position="203"/>
        <end position="244"/>
    </location>
</feature>
<feature type="compositionally biased region" description="Polar residues" evidence="1">
    <location>
        <begin position="127"/>
        <end position="138"/>
    </location>
</feature>